<evidence type="ECO:0000313" key="3">
    <source>
        <dbReference type="Proteomes" id="UP000293719"/>
    </source>
</evidence>
<keyword evidence="1" id="KW-0732">Signal</keyword>
<dbReference type="OrthoDB" id="8443660at2"/>
<feature type="signal peptide" evidence="1">
    <location>
        <begin position="1"/>
        <end position="29"/>
    </location>
</feature>
<dbReference type="Pfam" id="PF11249">
    <property type="entry name" value="DUF3047"/>
    <property type="match status" value="1"/>
</dbReference>
<gene>
    <name evidence="2" type="ORF">E0E05_15970</name>
</gene>
<proteinExistence type="predicted"/>
<evidence type="ECO:0000313" key="2">
    <source>
        <dbReference type="EMBL" id="QBK32456.1"/>
    </source>
</evidence>
<feature type="chain" id="PRO_5020661436" evidence="1">
    <location>
        <begin position="30"/>
        <end position="224"/>
    </location>
</feature>
<dbReference type="Proteomes" id="UP000293719">
    <property type="component" value="Chromosome"/>
</dbReference>
<dbReference type="InterPro" id="IPR021409">
    <property type="entry name" value="DUF3047"/>
</dbReference>
<dbReference type="AlphaFoldDB" id="A0A4P6V7Z4"/>
<organism evidence="2 3">
    <name type="scientific">Roseitalea porphyridii</name>
    <dbReference type="NCBI Taxonomy" id="1852022"/>
    <lineage>
        <taxon>Bacteria</taxon>
        <taxon>Pseudomonadati</taxon>
        <taxon>Pseudomonadota</taxon>
        <taxon>Alphaproteobacteria</taxon>
        <taxon>Hyphomicrobiales</taxon>
        <taxon>Ahrensiaceae</taxon>
        <taxon>Roseitalea</taxon>
    </lineage>
</organism>
<accession>A0A4P6V7Z4</accession>
<dbReference type="InterPro" id="IPR006311">
    <property type="entry name" value="TAT_signal"/>
</dbReference>
<reference evidence="2 3" key="1">
    <citation type="journal article" date="2017" name="Int. J. Syst. Evol. Microbiol.">
        <title>Roseitalea porphyridii gen. nov., sp. nov., isolated from a red alga, and reclassification of Hoeflea suaedae Chung et al. 2013 as Pseudohoeflea suaedae gen. nov., comb. nov.</title>
        <authorList>
            <person name="Hyeon J.W."/>
            <person name="Jeong S.E."/>
            <person name="Baek K."/>
            <person name="Jeon C.O."/>
        </authorList>
    </citation>
    <scope>NUCLEOTIDE SEQUENCE [LARGE SCALE GENOMIC DNA]</scope>
    <source>
        <strain evidence="2 3">MA7-20</strain>
    </source>
</reference>
<dbReference type="KEGG" id="rpod:E0E05_15970"/>
<protein>
    <submittedName>
        <fullName evidence="2">DUF3047 domain-containing protein</fullName>
    </submittedName>
</protein>
<keyword evidence="3" id="KW-1185">Reference proteome</keyword>
<sequence length="224" mass="24495">MSFPLSRRTVLSVGLGTLATAAMPLAARASTISFNSGWEHLKFRSLEPNTFNTAGNALTVVAEGTSSILYRILPSDLFDSRRAEWTWRVDSSVPPSDLNDTDNDDRNLGVFFVNASDDVAARIRPGTGISSLMRNRNVQVLMYTWGGNNPQGTVIPSPQAPGRLRNVVQRRPATGQFRESVDLARDFQRVFGVELRNLVALAVSSNSENSGSRVQAQVSEWVLG</sequence>
<dbReference type="PROSITE" id="PS51318">
    <property type="entry name" value="TAT"/>
    <property type="match status" value="1"/>
</dbReference>
<dbReference type="EMBL" id="CP036532">
    <property type="protein sequence ID" value="QBK32456.1"/>
    <property type="molecule type" value="Genomic_DNA"/>
</dbReference>
<evidence type="ECO:0000256" key="1">
    <source>
        <dbReference type="SAM" id="SignalP"/>
    </source>
</evidence>
<name>A0A4P6V7Z4_9HYPH</name>